<accession>A0A8K0JJY4</accession>
<feature type="compositionally biased region" description="Acidic residues" evidence="1">
    <location>
        <begin position="40"/>
        <end position="51"/>
    </location>
</feature>
<feature type="compositionally biased region" description="Basic and acidic residues" evidence="1">
    <location>
        <begin position="461"/>
        <end position="477"/>
    </location>
</feature>
<dbReference type="EMBL" id="JABELV010000075">
    <property type="protein sequence ID" value="KAG7532067.1"/>
    <property type="molecule type" value="Genomic_DNA"/>
</dbReference>
<proteinExistence type="predicted"/>
<sequence length="505" mass="56595">MDHQMDDQAHDTQSLEGLETHSDLTNAYEEHFCGYSNSDSEPDNTDNEEPDDVRRETSDEPPFKELEIDLEWVNQKEEECDPEDSISQFTPPRLASLKVKAPPSNATDLTAGGQTPEHYFYLLMKADMRALLEPIPPSVHCYLVGSFDALATEAEDPAVKPAVSRLVEIRKLYRDQTWSKFDLQAAMQELLRDYLNALDLDLENGSEPKEAKPRFVVRSPEEWNRLPLDLKDQVDLSAPKVDILVGLNPANPSAVSASHNDCHPLSPEANLRILKNPATRDFAPNKSTLISDDCSSLHDLFIIQMSRTGSWQKDGSRSTEMQIAQAQAMNACYFQLGAMVDLYDHARSPTDVGPDPRYFVLAMTVCGEEWTVEYATWIGPMVLFTTLTRGSWAQDPTTFLHAIQEVLLHSLVYMEEKMARMGELLRVPGPANPSSGKVELQPRTYGISAEMATRRAAKTRKQLEEQEREAKELESQKKATKQQAGKRGRKLTAQPVGRTNSSSGV</sequence>
<feature type="compositionally biased region" description="Basic and acidic residues" evidence="1">
    <location>
        <begin position="18"/>
        <end position="32"/>
    </location>
</feature>
<gene>
    <name evidence="2" type="ORF">FFLO_03875</name>
</gene>
<organism evidence="2 3">
    <name type="scientific">Filobasidium floriforme</name>
    <dbReference type="NCBI Taxonomy" id="5210"/>
    <lineage>
        <taxon>Eukaryota</taxon>
        <taxon>Fungi</taxon>
        <taxon>Dikarya</taxon>
        <taxon>Basidiomycota</taxon>
        <taxon>Agaricomycotina</taxon>
        <taxon>Tremellomycetes</taxon>
        <taxon>Filobasidiales</taxon>
        <taxon>Filobasidiaceae</taxon>
        <taxon>Filobasidium</taxon>
    </lineage>
</organism>
<name>A0A8K0JJY4_9TREE</name>
<feature type="region of interest" description="Disordered" evidence="1">
    <location>
        <begin position="1"/>
        <end position="64"/>
    </location>
</feature>
<dbReference type="Proteomes" id="UP000812966">
    <property type="component" value="Unassembled WGS sequence"/>
</dbReference>
<reference evidence="2" key="1">
    <citation type="submission" date="2020-04" db="EMBL/GenBank/DDBJ databases">
        <title>Analysis of mating type loci in Filobasidium floriforme.</title>
        <authorList>
            <person name="Nowrousian M."/>
        </authorList>
    </citation>
    <scope>NUCLEOTIDE SEQUENCE</scope>
    <source>
        <strain evidence="2">CBS 6242</strain>
    </source>
</reference>
<keyword evidence="3" id="KW-1185">Reference proteome</keyword>
<feature type="compositionally biased region" description="Basic residues" evidence="1">
    <location>
        <begin position="478"/>
        <end position="490"/>
    </location>
</feature>
<comment type="caution">
    <text evidence="2">The sequence shown here is derived from an EMBL/GenBank/DDBJ whole genome shotgun (WGS) entry which is preliminary data.</text>
</comment>
<dbReference type="AlphaFoldDB" id="A0A8K0JJY4"/>
<feature type="compositionally biased region" description="Basic and acidic residues" evidence="1">
    <location>
        <begin position="1"/>
        <end position="10"/>
    </location>
</feature>
<feature type="compositionally biased region" description="Basic and acidic residues" evidence="1">
    <location>
        <begin position="52"/>
        <end position="64"/>
    </location>
</feature>
<evidence type="ECO:0000256" key="1">
    <source>
        <dbReference type="SAM" id="MobiDB-lite"/>
    </source>
</evidence>
<protein>
    <submittedName>
        <fullName evidence="2">Uncharacterized protein</fullName>
    </submittedName>
</protein>
<evidence type="ECO:0000313" key="3">
    <source>
        <dbReference type="Proteomes" id="UP000812966"/>
    </source>
</evidence>
<feature type="region of interest" description="Disordered" evidence="1">
    <location>
        <begin position="450"/>
        <end position="505"/>
    </location>
</feature>
<evidence type="ECO:0000313" key="2">
    <source>
        <dbReference type="EMBL" id="KAG7532067.1"/>
    </source>
</evidence>